<dbReference type="OrthoDB" id="10650250at2759"/>
<dbReference type="Proteomes" id="UP000193944">
    <property type="component" value="Unassembled WGS sequence"/>
</dbReference>
<accession>A0A1Y1XKI6</accession>
<evidence type="ECO:0000313" key="3">
    <source>
        <dbReference type="EMBL" id="ORX86270.1"/>
    </source>
</evidence>
<gene>
    <name evidence="3" type="ORF">BCR32DRAFT_241124</name>
</gene>
<evidence type="ECO:0000256" key="1">
    <source>
        <dbReference type="SAM" id="MobiDB-lite"/>
    </source>
</evidence>
<keyword evidence="4" id="KW-1185">Reference proteome</keyword>
<sequence>MKDEDFGIKDIGTLPDGRFYYVEAIQFTYRIIPFLASIITFIAILFLKKIPVIGSRIQKKKKVVTDTNYQQNTVVEKSNYVNDNDGGSSITETNENNEKTINIPNEVEKEEPKKEHQVGFSNTVEINNNETKVVEFSENTENPVSENDNRYSKRLSYRYSNRFSRYSNRYSNGFDNRASHRYSRYDNRCSTYNKNRISYIFTQMNAVLMDDEDEEDDNDDDDEVLEEEEGVEVTLF</sequence>
<comment type="caution">
    <text evidence="3">The sequence shown here is derived from an EMBL/GenBank/DDBJ whole genome shotgun (WGS) entry which is preliminary data.</text>
</comment>
<protein>
    <submittedName>
        <fullName evidence="3">Uncharacterized protein</fullName>
    </submittedName>
</protein>
<keyword evidence="2" id="KW-0472">Membrane</keyword>
<proteinExistence type="predicted"/>
<reference evidence="3 4" key="2">
    <citation type="submission" date="2016-08" db="EMBL/GenBank/DDBJ databases">
        <title>Pervasive Adenine N6-methylation of Active Genes in Fungi.</title>
        <authorList>
            <consortium name="DOE Joint Genome Institute"/>
            <person name="Mondo S.J."/>
            <person name="Dannebaum R.O."/>
            <person name="Kuo R.C."/>
            <person name="Labutti K."/>
            <person name="Haridas S."/>
            <person name="Kuo A."/>
            <person name="Salamov A."/>
            <person name="Ahrendt S.R."/>
            <person name="Lipzen A."/>
            <person name="Sullivan W."/>
            <person name="Andreopoulos W.B."/>
            <person name="Clum A."/>
            <person name="Lindquist E."/>
            <person name="Daum C."/>
            <person name="Ramamoorthy G.K."/>
            <person name="Gryganskyi A."/>
            <person name="Culley D."/>
            <person name="Magnuson J.K."/>
            <person name="James T.Y."/>
            <person name="O'Malley M.A."/>
            <person name="Stajich J.E."/>
            <person name="Spatafora J.W."/>
            <person name="Visel A."/>
            <person name="Grigoriev I.V."/>
        </authorList>
    </citation>
    <scope>NUCLEOTIDE SEQUENCE [LARGE SCALE GENOMIC DNA]</scope>
    <source>
        <strain evidence="3 4">S4</strain>
    </source>
</reference>
<name>A0A1Y1XKI6_9FUNG</name>
<feature type="transmembrane region" description="Helical" evidence="2">
    <location>
        <begin position="27"/>
        <end position="47"/>
    </location>
</feature>
<dbReference type="AlphaFoldDB" id="A0A1Y1XKI6"/>
<dbReference type="EMBL" id="MCFG01000023">
    <property type="protein sequence ID" value="ORX86270.1"/>
    <property type="molecule type" value="Genomic_DNA"/>
</dbReference>
<organism evidence="3 4">
    <name type="scientific">Anaeromyces robustus</name>
    <dbReference type="NCBI Taxonomy" id="1754192"/>
    <lineage>
        <taxon>Eukaryota</taxon>
        <taxon>Fungi</taxon>
        <taxon>Fungi incertae sedis</taxon>
        <taxon>Chytridiomycota</taxon>
        <taxon>Chytridiomycota incertae sedis</taxon>
        <taxon>Neocallimastigomycetes</taxon>
        <taxon>Neocallimastigales</taxon>
        <taxon>Neocallimastigaceae</taxon>
        <taxon>Anaeromyces</taxon>
    </lineage>
</organism>
<keyword evidence="2" id="KW-1133">Transmembrane helix</keyword>
<evidence type="ECO:0000256" key="2">
    <source>
        <dbReference type="SAM" id="Phobius"/>
    </source>
</evidence>
<reference evidence="3 4" key="1">
    <citation type="submission" date="2016-08" db="EMBL/GenBank/DDBJ databases">
        <title>A Parts List for Fungal Cellulosomes Revealed by Comparative Genomics.</title>
        <authorList>
            <consortium name="DOE Joint Genome Institute"/>
            <person name="Haitjema C.H."/>
            <person name="Gilmore S.P."/>
            <person name="Henske J.K."/>
            <person name="Solomon K.V."/>
            <person name="De Groot R."/>
            <person name="Kuo A."/>
            <person name="Mondo S.J."/>
            <person name="Salamov A.A."/>
            <person name="Labutti K."/>
            <person name="Zhao Z."/>
            <person name="Chiniquy J."/>
            <person name="Barry K."/>
            <person name="Brewer H.M."/>
            <person name="Purvine S.O."/>
            <person name="Wright A.T."/>
            <person name="Boxma B."/>
            <person name="Van Alen T."/>
            <person name="Hackstein J.H."/>
            <person name="Baker S.E."/>
            <person name="Grigoriev I.V."/>
            <person name="O'Malley M.A."/>
        </authorList>
    </citation>
    <scope>NUCLEOTIDE SEQUENCE [LARGE SCALE GENOMIC DNA]</scope>
    <source>
        <strain evidence="3 4">S4</strain>
    </source>
</reference>
<feature type="region of interest" description="Disordered" evidence="1">
    <location>
        <begin position="211"/>
        <end position="236"/>
    </location>
</feature>
<evidence type="ECO:0000313" key="4">
    <source>
        <dbReference type="Proteomes" id="UP000193944"/>
    </source>
</evidence>
<keyword evidence="2" id="KW-0812">Transmembrane</keyword>